<evidence type="ECO:0000259" key="4">
    <source>
        <dbReference type="Pfam" id="PF04548"/>
    </source>
</evidence>
<keyword evidence="3" id="KW-0342">GTP-binding</keyword>
<sequence length="128" mass="14915">FQEEMMKSLDLSDPGPHVFLLIINLGIFEEDKRNIVEEIQEIFGAQALKFTLVLITGREQMSYRKWICKQRENQDLVSQCTGKYHEISSNSVNDSIRITMLLQKIDEIIKQNDEQHYESTATQHLTQA</sequence>
<dbReference type="Pfam" id="PF04548">
    <property type="entry name" value="AIG1"/>
    <property type="match status" value="1"/>
</dbReference>
<evidence type="ECO:0000256" key="3">
    <source>
        <dbReference type="ARBA" id="ARBA00023134"/>
    </source>
</evidence>
<accession>A0AAW2B6U4</accession>
<dbReference type="GO" id="GO:0005525">
    <property type="term" value="F:GTP binding"/>
    <property type="evidence" value="ECO:0007669"/>
    <property type="project" value="UniProtKB-KW"/>
</dbReference>
<name>A0AAW2B6U4_CULAL</name>
<proteinExistence type="inferred from homology"/>
<evidence type="ECO:0000313" key="5">
    <source>
        <dbReference type="EMBL" id="KAK9981666.1"/>
    </source>
</evidence>
<feature type="domain" description="AIG1-type G" evidence="4">
    <location>
        <begin position="2"/>
        <end position="125"/>
    </location>
</feature>
<organism evidence="5 6">
    <name type="scientific">Culter alburnus</name>
    <name type="common">Topmouth culter</name>
    <dbReference type="NCBI Taxonomy" id="194366"/>
    <lineage>
        <taxon>Eukaryota</taxon>
        <taxon>Metazoa</taxon>
        <taxon>Chordata</taxon>
        <taxon>Craniata</taxon>
        <taxon>Vertebrata</taxon>
        <taxon>Euteleostomi</taxon>
        <taxon>Actinopterygii</taxon>
        <taxon>Neopterygii</taxon>
        <taxon>Teleostei</taxon>
        <taxon>Ostariophysi</taxon>
        <taxon>Cypriniformes</taxon>
        <taxon>Xenocyprididae</taxon>
        <taxon>Xenocypridinae</taxon>
        <taxon>Culter</taxon>
    </lineage>
</organism>
<dbReference type="PANTHER" id="PTHR10903">
    <property type="entry name" value="GTPASE, IMAP FAMILY MEMBER-RELATED"/>
    <property type="match status" value="1"/>
</dbReference>
<evidence type="ECO:0000313" key="6">
    <source>
        <dbReference type="Proteomes" id="UP001479290"/>
    </source>
</evidence>
<dbReference type="EMBL" id="JAWDJR010000001">
    <property type="protein sequence ID" value="KAK9981666.1"/>
    <property type="molecule type" value="Genomic_DNA"/>
</dbReference>
<dbReference type="Proteomes" id="UP001479290">
    <property type="component" value="Unassembled WGS sequence"/>
</dbReference>
<evidence type="ECO:0000256" key="1">
    <source>
        <dbReference type="ARBA" id="ARBA00008535"/>
    </source>
</evidence>
<dbReference type="InterPro" id="IPR006703">
    <property type="entry name" value="G_AIG1"/>
</dbReference>
<dbReference type="InterPro" id="IPR045058">
    <property type="entry name" value="GIMA/IAN/Toc"/>
</dbReference>
<dbReference type="Gene3D" id="3.40.50.300">
    <property type="entry name" value="P-loop containing nucleotide triphosphate hydrolases"/>
    <property type="match status" value="1"/>
</dbReference>
<reference evidence="5 6" key="1">
    <citation type="submission" date="2024-05" db="EMBL/GenBank/DDBJ databases">
        <title>A high-quality chromosomal-level genome assembly of Topmouth culter (Culter alburnus).</title>
        <authorList>
            <person name="Zhao H."/>
        </authorList>
    </citation>
    <scope>NUCLEOTIDE SEQUENCE [LARGE SCALE GENOMIC DNA]</scope>
    <source>
        <strain evidence="5">CATC2023</strain>
        <tissue evidence="5">Muscle</tissue>
    </source>
</reference>
<feature type="non-terminal residue" evidence="5">
    <location>
        <position position="1"/>
    </location>
</feature>
<dbReference type="AlphaFoldDB" id="A0AAW2B6U4"/>
<comment type="similarity">
    <text evidence="1">Belongs to the TRAFAC class TrmE-Era-EngA-EngB-Septin-like GTPase superfamily. AIG1/Toc34/Toc159-like paraseptin GTPase family. IAN subfamily.</text>
</comment>
<keyword evidence="2" id="KW-0547">Nucleotide-binding</keyword>
<feature type="non-terminal residue" evidence="5">
    <location>
        <position position="128"/>
    </location>
</feature>
<protein>
    <recommendedName>
        <fullName evidence="4">AIG1-type G domain-containing protein</fullName>
    </recommendedName>
</protein>
<evidence type="ECO:0000256" key="2">
    <source>
        <dbReference type="ARBA" id="ARBA00022741"/>
    </source>
</evidence>
<comment type="caution">
    <text evidence="5">The sequence shown here is derived from an EMBL/GenBank/DDBJ whole genome shotgun (WGS) entry which is preliminary data.</text>
</comment>
<keyword evidence="6" id="KW-1185">Reference proteome</keyword>
<dbReference type="InterPro" id="IPR027417">
    <property type="entry name" value="P-loop_NTPase"/>
</dbReference>
<dbReference type="PANTHER" id="PTHR10903:SF188">
    <property type="entry name" value="GTPASE IMAP FAMILY MEMBER 2-LIKE-RELATED"/>
    <property type="match status" value="1"/>
</dbReference>
<gene>
    <name evidence="5" type="ORF">ABG768_001190</name>
</gene>